<evidence type="ECO:0000313" key="12">
    <source>
        <dbReference type="EMBL" id="MZR23753.1"/>
    </source>
</evidence>
<dbReference type="Proteomes" id="UP000445696">
    <property type="component" value="Unassembled WGS sequence"/>
</dbReference>
<dbReference type="InterPro" id="IPR045863">
    <property type="entry name" value="CorA_TM1_TM2"/>
</dbReference>
<keyword evidence="5" id="KW-0997">Cell inner membrane</keyword>
<dbReference type="GO" id="GO:0015087">
    <property type="term" value="F:cobalt ion transmembrane transporter activity"/>
    <property type="evidence" value="ECO:0007669"/>
    <property type="project" value="TreeGrafter"/>
</dbReference>
<dbReference type="InterPro" id="IPR045861">
    <property type="entry name" value="CorA_cytoplasmic_dom"/>
</dbReference>
<keyword evidence="8 11" id="KW-1133">Transmembrane helix</keyword>
<keyword evidence="7" id="KW-0862">Zinc</keyword>
<comment type="subcellular location">
    <subcellularLocation>
        <location evidence="1">Cell membrane</location>
        <topology evidence="1">Multi-pass membrane protein</topology>
    </subcellularLocation>
</comment>
<dbReference type="Pfam" id="PF01544">
    <property type="entry name" value="CorA"/>
    <property type="match status" value="1"/>
</dbReference>
<keyword evidence="13" id="KW-1185">Reference proteome</keyword>
<dbReference type="InterPro" id="IPR002523">
    <property type="entry name" value="MgTranspt_CorA/ZnTranspt_ZntB"/>
</dbReference>
<dbReference type="EMBL" id="WTVA01000015">
    <property type="protein sequence ID" value="MZR23753.1"/>
    <property type="molecule type" value="Genomic_DNA"/>
</dbReference>
<dbReference type="GO" id="GO:0050897">
    <property type="term" value="F:cobalt ion binding"/>
    <property type="evidence" value="ECO:0007669"/>
    <property type="project" value="TreeGrafter"/>
</dbReference>
<evidence type="ECO:0000256" key="2">
    <source>
        <dbReference type="ARBA" id="ARBA00009765"/>
    </source>
</evidence>
<evidence type="ECO:0000313" key="13">
    <source>
        <dbReference type="Proteomes" id="UP000445696"/>
    </source>
</evidence>
<sequence>MSSPILLAYDFDGEGGGKSVSDKAIARELKKKNLAWVHLDLNHPDTKEWLDREISYLDPFVVDALLADETRPRIAEIGDGAIIILRGVNLNENADPEDMVSIRMWVDNERIISVQRRKLQAVLDLEDRLKAGKGPRNSGQFLNMLLSCLSDRMAPVLLELDEATDDVEEQILDNPDTAFREKIIDIRKEAIILRRYMAPQKDAIGQLRLAEFTWLDPGQKRHLQENYDHSMRYVEDLDAIRERAQIVKDELANIIADRLNRNLYVLSVIAAIFLPLGFLTGLLGINVGGIPGSEDPYAFFVFCGMLIILVIIQILLFKKLKWF</sequence>
<protein>
    <submittedName>
        <fullName evidence="12">Zinc transporter ZntB</fullName>
    </submittedName>
</protein>
<organism evidence="12 13">
    <name type="scientific">Sneathiella chungangensis</name>
    <dbReference type="NCBI Taxonomy" id="1418234"/>
    <lineage>
        <taxon>Bacteria</taxon>
        <taxon>Pseudomonadati</taxon>
        <taxon>Pseudomonadota</taxon>
        <taxon>Alphaproteobacteria</taxon>
        <taxon>Sneathiellales</taxon>
        <taxon>Sneathiellaceae</taxon>
        <taxon>Sneathiella</taxon>
    </lineage>
</organism>
<accession>A0A845MI91</accession>
<dbReference type="CDD" id="cd12833">
    <property type="entry name" value="ZntB-like_1"/>
    <property type="match status" value="1"/>
</dbReference>
<evidence type="ECO:0000256" key="7">
    <source>
        <dbReference type="ARBA" id="ARBA00022833"/>
    </source>
</evidence>
<evidence type="ECO:0000256" key="6">
    <source>
        <dbReference type="ARBA" id="ARBA00022692"/>
    </source>
</evidence>
<dbReference type="Gene3D" id="1.20.58.340">
    <property type="entry name" value="Magnesium transport protein CorA, transmembrane region"/>
    <property type="match status" value="2"/>
</dbReference>
<dbReference type="Gene3D" id="3.30.460.20">
    <property type="entry name" value="CorA soluble domain-like"/>
    <property type="match status" value="1"/>
</dbReference>
<evidence type="ECO:0000256" key="8">
    <source>
        <dbReference type="ARBA" id="ARBA00022989"/>
    </source>
</evidence>
<keyword evidence="10 11" id="KW-0472">Membrane</keyword>
<keyword evidence="4" id="KW-1003">Cell membrane</keyword>
<feature type="transmembrane region" description="Helical" evidence="11">
    <location>
        <begin position="297"/>
        <end position="317"/>
    </location>
</feature>
<evidence type="ECO:0000256" key="11">
    <source>
        <dbReference type="SAM" id="Phobius"/>
    </source>
</evidence>
<evidence type="ECO:0000256" key="9">
    <source>
        <dbReference type="ARBA" id="ARBA00023065"/>
    </source>
</evidence>
<comment type="similarity">
    <text evidence="2">Belongs to the CorA metal ion transporter (MIT) (TC 1.A.35) family.</text>
</comment>
<dbReference type="PANTHER" id="PTHR46494">
    <property type="entry name" value="CORA FAMILY METAL ION TRANSPORTER (EUROFUNG)"/>
    <property type="match status" value="1"/>
</dbReference>
<evidence type="ECO:0000256" key="4">
    <source>
        <dbReference type="ARBA" id="ARBA00022475"/>
    </source>
</evidence>
<dbReference type="SUPFAM" id="SSF144083">
    <property type="entry name" value="Magnesium transport protein CorA, transmembrane region"/>
    <property type="match status" value="1"/>
</dbReference>
<evidence type="ECO:0000256" key="10">
    <source>
        <dbReference type="ARBA" id="ARBA00023136"/>
    </source>
</evidence>
<gene>
    <name evidence="12" type="ORF">GQF03_15555</name>
</gene>
<feature type="transmembrane region" description="Helical" evidence="11">
    <location>
        <begin position="263"/>
        <end position="285"/>
    </location>
</feature>
<dbReference type="GO" id="GO:0015095">
    <property type="term" value="F:magnesium ion transmembrane transporter activity"/>
    <property type="evidence" value="ECO:0007669"/>
    <property type="project" value="TreeGrafter"/>
</dbReference>
<comment type="caution">
    <text evidence="12">The sequence shown here is derived from an EMBL/GenBank/DDBJ whole genome shotgun (WGS) entry which is preliminary data.</text>
</comment>
<dbReference type="OrthoDB" id="9803484at2"/>
<dbReference type="GO" id="GO:0005886">
    <property type="term" value="C:plasma membrane"/>
    <property type="evidence" value="ECO:0007669"/>
    <property type="project" value="UniProtKB-SubCell"/>
</dbReference>
<reference evidence="12 13" key="1">
    <citation type="journal article" date="2014" name="Int. J. Syst. Evol. Microbiol.">
        <title>Sneathiella chungangensis sp. nov., isolated from a marine sand, and emended description of the genus Sneathiella.</title>
        <authorList>
            <person name="Siamphan C."/>
            <person name="Kim H."/>
            <person name="Lee J.S."/>
            <person name="Kim W."/>
        </authorList>
    </citation>
    <scope>NUCLEOTIDE SEQUENCE [LARGE SCALE GENOMIC DNA]</scope>
    <source>
        <strain evidence="12 13">KCTC 32476</strain>
    </source>
</reference>
<dbReference type="PANTHER" id="PTHR46494:SF3">
    <property type="entry name" value="ZINC TRANSPORT PROTEIN ZNTB"/>
    <property type="match status" value="1"/>
</dbReference>
<evidence type="ECO:0000256" key="1">
    <source>
        <dbReference type="ARBA" id="ARBA00004651"/>
    </source>
</evidence>
<keyword evidence="6 11" id="KW-0812">Transmembrane</keyword>
<keyword evidence="9" id="KW-0406">Ion transport</keyword>
<keyword evidence="3" id="KW-0813">Transport</keyword>
<dbReference type="AlphaFoldDB" id="A0A845MI91"/>
<evidence type="ECO:0000256" key="5">
    <source>
        <dbReference type="ARBA" id="ARBA00022519"/>
    </source>
</evidence>
<evidence type="ECO:0000256" key="3">
    <source>
        <dbReference type="ARBA" id="ARBA00022448"/>
    </source>
</evidence>
<dbReference type="GO" id="GO:0000287">
    <property type="term" value="F:magnesium ion binding"/>
    <property type="evidence" value="ECO:0007669"/>
    <property type="project" value="TreeGrafter"/>
</dbReference>
<dbReference type="SUPFAM" id="SSF143865">
    <property type="entry name" value="CorA soluble domain-like"/>
    <property type="match status" value="1"/>
</dbReference>
<dbReference type="RefSeq" id="WP_161340189.1">
    <property type="nucleotide sequence ID" value="NZ_JBHSDG010000003.1"/>
</dbReference>
<name>A0A845MI91_9PROT</name>
<proteinExistence type="inferred from homology"/>